<evidence type="ECO:0000313" key="3">
    <source>
        <dbReference type="Proteomes" id="UP000006640"/>
    </source>
</evidence>
<dbReference type="STRING" id="469371.Tbis_0234"/>
<protein>
    <submittedName>
        <fullName evidence="2">Helix-turn-helix domain protein</fullName>
    </submittedName>
</protein>
<dbReference type="Proteomes" id="UP000006640">
    <property type="component" value="Chromosome"/>
</dbReference>
<dbReference type="InterPro" id="IPR010982">
    <property type="entry name" value="Lambda_DNA-bd_dom_sf"/>
</dbReference>
<dbReference type="KEGG" id="tbi:Tbis_0234"/>
<reference evidence="2 3" key="1">
    <citation type="submission" date="2010-01" db="EMBL/GenBank/DDBJ databases">
        <title>The complete genome of Thermobispora bispora DSM 43833.</title>
        <authorList>
            <consortium name="US DOE Joint Genome Institute (JGI-PGF)"/>
            <person name="Lucas S."/>
            <person name="Copeland A."/>
            <person name="Lapidus A."/>
            <person name="Glavina del Rio T."/>
            <person name="Dalin E."/>
            <person name="Tice H."/>
            <person name="Bruce D."/>
            <person name="Goodwin L."/>
            <person name="Pitluck S."/>
            <person name="Kyrpides N."/>
            <person name="Mavromatis K."/>
            <person name="Ivanova N."/>
            <person name="Mikhailova N."/>
            <person name="Chertkov O."/>
            <person name="Brettin T."/>
            <person name="Detter J.C."/>
            <person name="Han C."/>
            <person name="Larimer F."/>
            <person name="Land M."/>
            <person name="Hauser L."/>
            <person name="Markowitz V."/>
            <person name="Cheng J.-F."/>
            <person name="Hugenholtz P."/>
            <person name="Woyke T."/>
            <person name="Wu D."/>
            <person name="Jando M."/>
            <person name="Schneider S."/>
            <person name="Klenk H.-P."/>
            <person name="Eisen J.A."/>
        </authorList>
    </citation>
    <scope>NUCLEOTIDE SEQUENCE [LARGE SCALE GENOMIC DNA]</scope>
    <source>
        <strain evidence="3">ATCC 19993 / DSM 43833 / CBS 139.67 / JCM 10125 / KCTC 9307 / NBRC 14880 / R51</strain>
    </source>
</reference>
<dbReference type="CDD" id="cd00093">
    <property type="entry name" value="HTH_XRE"/>
    <property type="match status" value="1"/>
</dbReference>
<dbReference type="EMBL" id="CP001874">
    <property type="protein sequence ID" value="ADG86966.1"/>
    <property type="molecule type" value="Genomic_DNA"/>
</dbReference>
<sequence>MPDRSSPTVRRRRLGQELRRLREQAELTGDQVAARLGWSAAKLSRIETARTVPRRSDVEALLMIYMVDSEQRHELLALHRDASRKGWWEKYRDTLPEEYTTFLGLEAEATVARHWEPQIVPGLFQTEAYVHALMESSQRSTLQAPGDLRDRIQVRMARQEAILSAERPQTLSVVVEESVLLRRFGDSAVMREQLQRLIEVSELPNVDLRVLPLDADHCINTGAFIHLTLPEYHDVVYLEALLGGRLLEDEQIVYRYEVAFDYLKGRALDADASRKLIAKTIGRWK</sequence>
<keyword evidence="3" id="KW-1185">Reference proteome</keyword>
<gene>
    <name evidence="2" type="ordered locus">Tbis_0234</name>
</gene>
<dbReference type="PROSITE" id="PS50943">
    <property type="entry name" value="HTH_CROC1"/>
    <property type="match status" value="1"/>
</dbReference>
<feature type="domain" description="HTH cro/C1-type" evidence="1">
    <location>
        <begin position="18"/>
        <end position="72"/>
    </location>
</feature>
<dbReference type="OrthoDB" id="5177725at2"/>
<dbReference type="HOGENOM" id="CLU_055817_1_0_11"/>
<dbReference type="SMART" id="SM00530">
    <property type="entry name" value="HTH_XRE"/>
    <property type="match status" value="1"/>
</dbReference>
<organism evidence="2 3">
    <name type="scientific">Thermobispora bispora (strain ATCC 19993 / DSM 43833 / CBS 139.67 / JCM 10125 / KCTC 9307 / NBRC 14880 / R51)</name>
    <dbReference type="NCBI Taxonomy" id="469371"/>
    <lineage>
        <taxon>Bacteria</taxon>
        <taxon>Bacillati</taxon>
        <taxon>Actinomycetota</taxon>
        <taxon>Actinomycetes</taxon>
        <taxon>Streptosporangiales</taxon>
        <taxon>Streptosporangiaceae</taxon>
        <taxon>Thermobispora</taxon>
    </lineage>
</organism>
<dbReference type="AlphaFoldDB" id="D6Y305"/>
<dbReference type="eggNOG" id="COG1396">
    <property type="taxonomic scope" value="Bacteria"/>
</dbReference>
<evidence type="ECO:0000259" key="1">
    <source>
        <dbReference type="PROSITE" id="PS50943"/>
    </source>
</evidence>
<evidence type="ECO:0000313" key="2">
    <source>
        <dbReference type="EMBL" id="ADG86966.1"/>
    </source>
</evidence>
<proteinExistence type="predicted"/>
<dbReference type="RefSeq" id="WP_013130499.1">
    <property type="nucleotide sequence ID" value="NC_014165.1"/>
</dbReference>
<dbReference type="InterPro" id="IPR001387">
    <property type="entry name" value="Cro/C1-type_HTH"/>
</dbReference>
<name>D6Y305_THEBD</name>
<dbReference type="InterPro" id="IPR043917">
    <property type="entry name" value="DUF5753"/>
</dbReference>
<dbReference type="Pfam" id="PF13560">
    <property type="entry name" value="HTH_31"/>
    <property type="match status" value="1"/>
</dbReference>
<dbReference type="GO" id="GO:0003677">
    <property type="term" value="F:DNA binding"/>
    <property type="evidence" value="ECO:0007669"/>
    <property type="project" value="InterPro"/>
</dbReference>
<dbReference type="Gene3D" id="1.10.260.40">
    <property type="entry name" value="lambda repressor-like DNA-binding domains"/>
    <property type="match status" value="1"/>
</dbReference>
<accession>D6Y305</accession>
<dbReference type="Pfam" id="PF19054">
    <property type="entry name" value="DUF5753"/>
    <property type="match status" value="1"/>
</dbReference>
<dbReference type="SUPFAM" id="SSF47413">
    <property type="entry name" value="lambda repressor-like DNA-binding domains"/>
    <property type="match status" value="1"/>
</dbReference>